<accession>A0ABT8TVT8</accession>
<reference evidence="1" key="1">
    <citation type="submission" date="2023-06" db="EMBL/GenBank/DDBJ databases">
        <title>Genome sequence of Nocardioides sp. SOB44.</title>
        <authorList>
            <person name="Zhang G."/>
        </authorList>
    </citation>
    <scope>NUCLEOTIDE SEQUENCE</scope>
    <source>
        <strain evidence="1">SOB44</strain>
    </source>
</reference>
<gene>
    <name evidence="1" type="ORF">QWJ41_20305</name>
</gene>
<dbReference type="RefSeq" id="WP_302710290.1">
    <property type="nucleotide sequence ID" value="NZ_JAULSC010000041.1"/>
</dbReference>
<evidence type="ECO:0000313" key="2">
    <source>
        <dbReference type="Proteomes" id="UP001168363"/>
    </source>
</evidence>
<name>A0ABT8TVT8_9ACTN</name>
<dbReference type="Proteomes" id="UP001168363">
    <property type="component" value="Unassembled WGS sequence"/>
</dbReference>
<protein>
    <recommendedName>
        <fullName evidence="3">DUF91 domain-containing protein</fullName>
    </recommendedName>
</protein>
<comment type="caution">
    <text evidence="1">The sequence shown here is derived from an EMBL/GenBank/DDBJ whole genome shotgun (WGS) entry which is preliminary data.</text>
</comment>
<dbReference type="Gene3D" id="3.40.1350.10">
    <property type="match status" value="1"/>
</dbReference>
<keyword evidence="2" id="KW-1185">Reference proteome</keyword>
<dbReference type="EMBL" id="JAULSC010000041">
    <property type="protein sequence ID" value="MDO3398077.1"/>
    <property type="molecule type" value="Genomic_DNA"/>
</dbReference>
<dbReference type="InterPro" id="IPR011856">
    <property type="entry name" value="tRNA_endonuc-like_dom_sf"/>
</dbReference>
<evidence type="ECO:0008006" key="3">
    <source>
        <dbReference type="Google" id="ProtNLM"/>
    </source>
</evidence>
<evidence type="ECO:0000313" key="1">
    <source>
        <dbReference type="EMBL" id="MDO3398077.1"/>
    </source>
</evidence>
<organism evidence="1 2">
    <name type="scientific">Nocardioides cremeus</name>
    <dbReference type="NCBI Taxonomy" id="3058044"/>
    <lineage>
        <taxon>Bacteria</taxon>
        <taxon>Bacillati</taxon>
        <taxon>Actinomycetota</taxon>
        <taxon>Actinomycetes</taxon>
        <taxon>Propionibacteriales</taxon>
        <taxon>Nocardioidaceae</taxon>
        <taxon>Nocardioides</taxon>
    </lineage>
</organism>
<sequence>MNDIKQAREVFATAAEQAAAATVREPIQAFAPGARMSKHAHWFVTADDAVLIAVVSPAEKYTVADEVLAYGLAWQHNRDLHLVLPPTMVGGTLTRLPWIETPVRVWGFEGGDPRPVQTLARVDVFDRLQGLPPRISRTATLTPELESWVAGVDTTGLEAHNRSYLSWHHFGLQVLKVGKRRKGLRIQAGVQYTGKSATVEPYDRTFVVAPTAGEIAEINAVIAEAVEYGGSKSSQMREHRMQATLKSQACDLGLKHLLREYPAYRGLDGSDSKRIGRPGYIDFLGIDADGHFHVVETKIGHDPRVVLQALDYAIWVRANEDEIRARLRNSGLDVAEPKPDPAGDRLHMHLVLGPDAKGIAFNSYLAPQLEALKGDCRVHVHLVPDVEASSLELRRLSAKDLWTAAPMVAKPVQEPRWAGMLTRALMGDDA</sequence>
<proteinExistence type="predicted"/>